<feature type="repeat" description="TPR" evidence="9">
    <location>
        <begin position="73"/>
        <end position="106"/>
    </location>
</feature>
<feature type="repeat" description="TPR" evidence="9">
    <location>
        <begin position="339"/>
        <end position="372"/>
    </location>
</feature>
<dbReference type="SMART" id="SM00028">
    <property type="entry name" value="TPR"/>
    <property type="match status" value="8"/>
</dbReference>
<dbReference type="EMBL" id="GBYX01473971">
    <property type="protein sequence ID" value="JAO07689.1"/>
    <property type="molecule type" value="Transcribed_RNA"/>
</dbReference>
<comment type="subcellular location">
    <subcellularLocation>
        <location evidence="1">Endoplasmic reticulum</location>
    </subcellularLocation>
</comment>
<accession>A0A0S7F0A9</accession>
<evidence type="ECO:0000313" key="13">
    <source>
        <dbReference type="EMBL" id="JAO07689.1"/>
    </source>
</evidence>
<dbReference type="FunFam" id="1.10.287.110:FF:000015">
    <property type="entry name" value="dnaJ homolog subfamily C member 3"/>
    <property type="match status" value="1"/>
</dbReference>
<evidence type="ECO:0000256" key="3">
    <source>
        <dbReference type="ARBA" id="ARBA00022737"/>
    </source>
</evidence>
<dbReference type="PANTHER" id="PTHR44140">
    <property type="entry name" value="LD25575P"/>
    <property type="match status" value="1"/>
</dbReference>
<dbReference type="PROSITE" id="PS50005">
    <property type="entry name" value="TPR"/>
    <property type="match status" value="2"/>
</dbReference>
<dbReference type="Pfam" id="PF12895">
    <property type="entry name" value="ANAPC3"/>
    <property type="match status" value="1"/>
</dbReference>
<dbReference type="SUPFAM" id="SSF46565">
    <property type="entry name" value="Chaperone J-domain"/>
    <property type="match status" value="1"/>
</dbReference>
<name>A0A0S7F0A9_9TELE</name>
<evidence type="ECO:0000256" key="2">
    <source>
        <dbReference type="ARBA" id="ARBA00022729"/>
    </source>
</evidence>
<evidence type="ECO:0000256" key="4">
    <source>
        <dbReference type="ARBA" id="ARBA00022803"/>
    </source>
</evidence>
<dbReference type="Gene3D" id="1.10.287.110">
    <property type="entry name" value="DnaJ domain"/>
    <property type="match status" value="1"/>
</dbReference>
<keyword evidence="7" id="KW-0834">Unfolded protein response</keyword>
<dbReference type="EMBL" id="GBYX01473972">
    <property type="protein sequence ID" value="JAO07688.1"/>
    <property type="molecule type" value="Transcribed_RNA"/>
</dbReference>
<dbReference type="Pfam" id="PF00226">
    <property type="entry name" value="DnaJ"/>
    <property type="match status" value="1"/>
</dbReference>
<evidence type="ECO:0000256" key="1">
    <source>
        <dbReference type="ARBA" id="ARBA00004240"/>
    </source>
</evidence>
<keyword evidence="4 9" id="KW-0802">TPR repeat</keyword>
<dbReference type="SUPFAM" id="SSF48452">
    <property type="entry name" value="TPR-like"/>
    <property type="match status" value="1"/>
</dbReference>
<dbReference type="SMART" id="SM00271">
    <property type="entry name" value="DnaJ"/>
    <property type="match status" value="1"/>
</dbReference>
<dbReference type="PANTHER" id="PTHR44140:SF1">
    <property type="entry name" value="DNAJ (HSP40) HOMOLOG, SUBFAMILY C, MEMBER 3B PRECURSOR"/>
    <property type="match status" value="1"/>
</dbReference>
<feature type="region of interest" description="Disordered" evidence="10">
    <location>
        <begin position="458"/>
        <end position="479"/>
    </location>
</feature>
<reference evidence="13" key="1">
    <citation type="submission" date="2014-12" db="EMBL/GenBank/DDBJ databases">
        <title>Parallel Evolution in Life History Adaptation Evident in the Tissue-Specific Poeciliopsis prolifica transcriptome.</title>
        <authorList>
            <person name="Jue N.K."/>
            <person name="Foley R.J."/>
            <person name="Obergfell C."/>
            <person name="Reznick D.N."/>
            <person name="O'Neill R.J."/>
            <person name="O'Neill M.J."/>
        </authorList>
    </citation>
    <scope>NUCLEOTIDE SEQUENCE</scope>
</reference>
<evidence type="ECO:0000256" key="11">
    <source>
        <dbReference type="SAM" id="SignalP"/>
    </source>
</evidence>
<dbReference type="Gene3D" id="1.25.40.10">
    <property type="entry name" value="Tetratricopeptide repeat domain"/>
    <property type="match status" value="1"/>
</dbReference>
<dbReference type="InterPro" id="IPR051727">
    <property type="entry name" value="DnaJ_C3_Co-chaperones"/>
</dbReference>
<evidence type="ECO:0000256" key="7">
    <source>
        <dbReference type="ARBA" id="ARBA00023230"/>
    </source>
</evidence>
<dbReference type="InterPro" id="IPR019734">
    <property type="entry name" value="TPR_rpt"/>
</dbReference>
<dbReference type="AlphaFoldDB" id="A0A0S7F0A9"/>
<keyword evidence="5" id="KW-0256">Endoplasmic reticulum</keyword>
<feature type="signal peptide" evidence="11">
    <location>
        <begin position="1"/>
        <end position="33"/>
    </location>
</feature>
<evidence type="ECO:0000256" key="10">
    <source>
        <dbReference type="SAM" id="MobiDB-lite"/>
    </source>
</evidence>
<dbReference type="InterPro" id="IPR001623">
    <property type="entry name" value="DnaJ_domain"/>
</dbReference>
<gene>
    <name evidence="13" type="primary">DNJC3</name>
</gene>
<dbReference type="GO" id="GO:0006986">
    <property type="term" value="P:response to unfolded protein"/>
    <property type="evidence" value="ECO:0007669"/>
    <property type="project" value="UniProtKB-KW"/>
</dbReference>
<dbReference type="GO" id="GO:0005783">
    <property type="term" value="C:endoplasmic reticulum"/>
    <property type="evidence" value="ECO:0007669"/>
    <property type="project" value="UniProtKB-SubCell"/>
</dbReference>
<dbReference type="PROSITE" id="PS50076">
    <property type="entry name" value="DNAJ_2"/>
    <property type="match status" value="1"/>
</dbReference>
<dbReference type="CDD" id="cd06257">
    <property type="entry name" value="DnaJ"/>
    <property type="match status" value="1"/>
</dbReference>
<dbReference type="FunFam" id="1.25.40.10:FF:000122">
    <property type="entry name" value="DnaJ (Hsp40) homolog, subfamily C, member 3"/>
    <property type="match status" value="1"/>
</dbReference>
<dbReference type="PRINTS" id="PR00625">
    <property type="entry name" value="JDOMAIN"/>
</dbReference>
<dbReference type="GO" id="GO:0034975">
    <property type="term" value="P:protein folding in endoplasmic reticulum"/>
    <property type="evidence" value="ECO:0007669"/>
    <property type="project" value="TreeGrafter"/>
</dbReference>
<evidence type="ECO:0000256" key="9">
    <source>
        <dbReference type="PROSITE-ProRule" id="PRU00339"/>
    </source>
</evidence>
<dbReference type="InterPro" id="IPR011990">
    <property type="entry name" value="TPR-like_helical_dom_sf"/>
</dbReference>
<proteinExistence type="predicted"/>
<keyword evidence="3" id="KW-0677">Repeat</keyword>
<dbReference type="GO" id="GO:0051787">
    <property type="term" value="F:misfolded protein binding"/>
    <property type="evidence" value="ECO:0007669"/>
    <property type="project" value="TreeGrafter"/>
</dbReference>
<dbReference type="InterPro" id="IPR036869">
    <property type="entry name" value="J_dom_sf"/>
</dbReference>
<dbReference type="EMBL" id="GBYX01473968">
    <property type="protein sequence ID" value="JAO07692.1"/>
    <property type="molecule type" value="Transcribed_RNA"/>
</dbReference>
<protein>
    <recommendedName>
        <fullName evidence="8">DnaJ homolog subfamily C member 3</fullName>
    </recommendedName>
</protein>
<organism evidence="13">
    <name type="scientific">Poeciliopsis prolifica</name>
    <name type="common">blackstripe livebearer</name>
    <dbReference type="NCBI Taxonomy" id="188132"/>
    <lineage>
        <taxon>Eukaryota</taxon>
        <taxon>Metazoa</taxon>
        <taxon>Chordata</taxon>
        <taxon>Craniata</taxon>
        <taxon>Vertebrata</taxon>
        <taxon>Euteleostomi</taxon>
        <taxon>Actinopterygii</taxon>
        <taxon>Neopterygii</taxon>
        <taxon>Teleostei</taxon>
        <taxon>Neoteleostei</taxon>
        <taxon>Acanthomorphata</taxon>
        <taxon>Ovalentaria</taxon>
        <taxon>Atherinomorphae</taxon>
        <taxon>Cyprinodontiformes</taxon>
        <taxon>Poeciliidae</taxon>
        <taxon>Poeciliinae</taxon>
        <taxon>Poeciliopsis</taxon>
    </lineage>
</organism>
<dbReference type="GO" id="GO:0051087">
    <property type="term" value="F:protein-folding chaperone binding"/>
    <property type="evidence" value="ECO:0007669"/>
    <property type="project" value="TreeGrafter"/>
</dbReference>
<feature type="domain" description="J" evidence="12">
    <location>
        <begin position="393"/>
        <end position="461"/>
    </location>
</feature>
<evidence type="ECO:0000256" key="5">
    <source>
        <dbReference type="ARBA" id="ARBA00022824"/>
    </source>
</evidence>
<dbReference type="Pfam" id="PF13432">
    <property type="entry name" value="TPR_16"/>
    <property type="match status" value="2"/>
</dbReference>
<evidence type="ECO:0000259" key="12">
    <source>
        <dbReference type="PROSITE" id="PS50076"/>
    </source>
</evidence>
<dbReference type="EMBL" id="GBYX01473973">
    <property type="protein sequence ID" value="JAO07687.1"/>
    <property type="molecule type" value="Transcribed_RNA"/>
</dbReference>
<keyword evidence="2 11" id="KW-0732">Signal</keyword>
<keyword evidence="6" id="KW-1015">Disulfide bond</keyword>
<evidence type="ECO:0000256" key="8">
    <source>
        <dbReference type="ARBA" id="ARBA00039409"/>
    </source>
</evidence>
<dbReference type="EMBL" id="GBYX01473969">
    <property type="protein sequence ID" value="JAO07691.1"/>
    <property type="molecule type" value="Transcribed_RNA"/>
</dbReference>
<feature type="chain" id="PRO_5007431664" description="DnaJ homolog subfamily C member 3" evidence="11">
    <location>
        <begin position="34"/>
        <end position="498"/>
    </location>
</feature>
<sequence>MERCWRTGGASGLLCSLSLLCVLLDIQLDGVLGASHAEIEHHLEMGRKLLAAGQLAEALSHYHSAVEGDSENYLTYYKRAAVFLAMGRSKSALPDLTRAIQLKPDFLPARLQRGNILLKQGSSQEAREDFRMVLQRSADHKEAQEQLMKVSDLEDFQEEAQSAYHQGDYSGTISALDRVIEISPWDPESRELRADCYLRMGDPQKAIQDLTPAARLRNDNRAAFLKLSRLLYNLGEHHDSLNHIRECLKLDQDDKECFSHYKQVKKLSKQLDSAEELIQGERFQEAIEKYESAMKTEPNIAFYTNLAKERICFCLVKLQLAPEAIDVCSEAHQRDPRNANILKDRAEAYILNQDYEKAVEDYQEAREFDGDSSAIREGLERAQKLLKLSRKRDYYKILGVGRNANKQEIIKAYRKLAQQWHPDNFQDPEEKKKAEKKFIDIAQAKEVLTDPEMRTKFDHGEDPMDPESQQGPFHGGFHGFQGFNPFGSGPFNFKFSYN</sequence>
<evidence type="ECO:0000256" key="6">
    <source>
        <dbReference type="ARBA" id="ARBA00023157"/>
    </source>
</evidence>